<sequence>MRALVTGVAGFIGSHLAEHLLDAGHTVIGVDCFTDYYGEGLKRANLRASVDHPNFSFVETDLAKNLPDGLFDGIDSAFHLAGQPGVRSSWGDNFREYTSNNVDATQRLLEAARSSDIQRFVYSSSSSVYGNADVFPTQVSALPKPKSPYGVTKLAAEHLCGVYASNFSVPTVSLRYFTVFGPRQRPDMAFTRFFRAILAEQPVPLYGNGTQIRDFSYVEDVVRANVLAATSDVQPGSVYNVAGGSSVSMNDVIGCMRDITGQQVEIDYSGVVDGDVFRTGGDTTSTAEDLGWAPQIPLEEGLDRQWQWVLASDSQTD</sequence>
<dbReference type="Gene3D" id="3.90.25.10">
    <property type="entry name" value="UDP-galactose 4-epimerase, domain 1"/>
    <property type="match status" value="1"/>
</dbReference>
<evidence type="ECO:0000256" key="1">
    <source>
        <dbReference type="ARBA" id="ARBA00007637"/>
    </source>
</evidence>
<comment type="caution">
    <text evidence="3">The sequence shown here is derived from an EMBL/GenBank/DDBJ whole genome shotgun (WGS) entry which is preliminary data.</text>
</comment>
<dbReference type="Proteomes" id="UP001500013">
    <property type="component" value="Unassembled WGS sequence"/>
</dbReference>
<proteinExistence type="inferred from homology"/>
<dbReference type="RefSeq" id="WP_344057570.1">
    <property type="nucleotide sequence ID" value="NZ_BAAAPU010000001.1"/>
</dbReference>
<gene>
    <name evidence="3" type="ORF">GCM10009817_02300</name>
</gene>
<evidence type="ECO:0000259" key="2">
    <source>
        <dbReference type="Pfam" id="PF01370"/>
    </source>
</evidence>
<dbReference type="PANTHER" id="PTHR43000">
    <property type="entry name" value="DTDP-D-GLUCOSE 4,6-DEHYDRATASE-RELATED"/>
    <property type="match status" value="1"/>
</dbReference>
<dbReference type="InterPro" id="IPR001509">
    <property type="entry name" value="Epimerase_deHydtase"/>
</dbReference>
<dbReference type="Pfam" id="PF01370">
    <property type="entry name" value="Epimerase"/>
    <property type="match status" value="1"/>
</dbReference>
<evidence type="ECO:0000313" key="3">
    <source>
        <dbReference type="EMBL" id="GAA1966036.1"/>
    </source>
</evidence>
<dbReference type="Gene3D" id="3.40.50.720">
    <property type="entry name" value="NAD(P)-binding Rossmann-like Domain"/>
    <property type="match status" value="1"/>
</dbReference>
<evidence type="ECO:0000313" key="4">
    <source>
        <dbReference type="Proteomes" id="UP001500013"/>
    </source>
</evidence>
<dbReference type="SUPFAM" id="SSF51735">
    <property type="entry name" value="NAD(P)-binding Rossmann-fold domains"/>
    <property type="match status" value="1"/>
</dbReference>
<dbReference type="EMBL" id="BAAAPU010000001">
    <property type="protein sequence ID" value="GAA1966036.1"/>
    <property type="molecule type" value="Genomic_DNA"/>
</dbReference>
<feature type="domain" description="NAD-dependent epimerase/dehydratase" evidence="2">
    <location>
        <begin position="3"/>
        <end position="242"/>
    </location>
</feature>
<name>A0ABN2RAL5_9MICO</name>
<reference evidence="3 4" key="1">
    <citation type="journal article" date="2019" name="Int. J. Syst. Evol. Microbiol.">
        <title>The Global Catalogue of Microorganisms (GCM) 10K type strain sequencing project: providing services to taxonomists for standard genome sequencing and annotation.</title>
        <authorList>
            <consortium name="The Broad Institute Genomics Platform"/>
            <consortium name="The Broad Institute Genome Sequencing Center for Infectious Disease"/>
            <person name="Wu L."/>
            <person name="Ma J."/>
        </authorList>
    </citation>
    <scope>NUCLEOTIDE SEQUENCE [LARGE SCALE GENOMIC DNA]</scope>
    <source>
        <strain evidence="3 4">JCM 15628</strain>
    </source>
</reference>
<comment type="similarity">
    <text evidence="1">Belongs to the NAD(P)-dependent epimerase/dehydratase family.</text>
</comment>
<organism evidence="3 4">
    <name type="scientific">Terrabacter lapilli</name>
    <dbReference type="NCBI Taxonomy" id="436231"/>
    <lineage>
        <taxon>Bacteria</taxon>
        <taxon>Bacillati</taxon>
        <taxon>Actinomycetota</taxon>
        <taxon>Actinomycetes</taxon>
        <taxon>Micrococcales</taxon>
        <taxon>Intrasporangiaceae</taxon>
        <taxon>Terrabacter</taxon>
    </lineage>
</organism>
<accession>A0ABN2RAL5</accession>
<keyword evidence="4" id="KW-1185">Reference proteome</keyword>
<dbReference type="PRINTS" id="PR01713">
    <property type="entry name" value="NUCEPIMERASE"/>
</dbReference>
<protein>
    <submittedName>
        <fullName evidence="3">NAD-dependent epimerase/dehydratase family protein</fullName>
    </submittedName>
</protein>
<dbReference type="InterPro" id="IPR036291">
    <property type="entry name" value="NAD(P)-bd_dom_sf"/>
</dbReference>